<proteinExistence type="predicted"/>
<dbReference type="EMBL" id="LAZR01045506">
    <property type="protein sequence ID" value="KKK98710.1"/>
    <property type="molecule type" value="Genomic_DNA"/>
</dbReference>
<organism evidence="3">
    <name type="scientific">marine sediment metagenome</name>
    <dbReference type="NCBI Taxonomy" id="412755"/>
    <lineage>
        <taxon>unclassified sequences</taxon>
        <taxon>metagenomes</taxon>
        <taxon>ecological metagenomes</taxon>
    </lineage>
</organism>
<dbReference type="Pfam" id="PF20256">
    <property type="entry name" value="MoCoBD_2"/>
    <property type="match status" value="1"/>
</dbReference>
<sequence>YEIFEDTYWSPTVAHAPLETHVTIAQVDLAGKITLWDSTQSPFLVRRELAMSMGIPLNKIRVIVSGIGGGFGGKSYTRIEPITIALAQRSNNRPVKVELTRQEEFEITVHKEPASVYMKTGVTKDGILLARKVRAVYDAGAYAEGSPLVVRNACFTAAGPYNIKHASIEGYCVYTNNLISGPMRGFGTPQLTWAYESQMDTIAAKLNMDPLEIRLKNCIEEGHEMPSGEILKSVGLRQTLEQAAEKIGWKDYRPRKDYGIGIACCHKLSFSPATASAFIRIDEDGSIQLDCATVELGQGSNNTLIQIAAESLGIPFERIAISQPDTDYSPYDQSTTGSRSTFTMGNAVLLACEDLKKQLIKIASRCYGLPEDELSIEAGNIKPGGSDECGLPYEELIQRHFNPRKASLIGKGLYTSTAVLPDVKTGKTPRASAFWMYGTQVALLKVDRETGLL</sequence>
<dbReference type="Pfam" id="PF02738">
    <property type="entry name" value="MoCoBD_1"/>
    <property type="match status" value="1"/>
</dbReference>
<name>A0A0F9AK78_9ZZZZ</name>
<evidence type="ECO:0000259" key="2">
    <source>
        <dbReference type="Pfam" id="PF20256"/>
    </source>
</evidence>
<feature type="non-terminal residue" evidence="3">
    <location>
        <position position="453"/>
    </location>
</feature>
<feature type="domain" description="Aldehyde oxidase/xanthine dehydrogenase first molybdopterin binding" evidence="1">
    <location>
        <begin position="3"/>
        <end position="217"/>
    </location>
</feature>
<reference evidence="3" key="1">
    <citation type="journal article" date="2015" name="Nature">
        <title>Complex archaea that bridge the gap between prokaryotes and eukaryotes.</title>
        <authorList>
            <person name="Spang A."/>
            <person name="Saw J.H."/>
            <person name="Jorgensen S.L."/>
            <person name="Zaremba-Niedzwiedzka K."/>
            <person name="Martijn J."/>
            <person name="Lind A.E."/>
            <person name="van Eijk R."/>
            <person name="Schleper C."/>
            <person name="Guy L."/>
            <person name="Ettema T.J."/>
        </authorList>
    </citation>
    <scope>NUCLEOTIDE SEQUENCE</scope>
</reference>
<dbReference type="InterPro" id="IPR016208">
    <property type="entry name" value="Ald_Oxase/xanthine_DH-like"/>
</dbReference>
<dbReference type="SUPFAM" id="SSF56003">
    <property type="entry name" value="Molybdenum cofactor-binding domain"/>
    <property type="match status" value="1"/>
</dbReference>
<accession>A0A0F9AK78</accession>
<comment type="caution">
    <text evidence="3">The sequence shown here is derived from an EMBL/GenBank/DDBJ whole genome shotgun (WGS) entry which is preliminary data.</text>
</comment>
<feature type="domain" description="Aldehyde oxidase/xanthine dehydrogenase second molybdopterin binding" evidence="2">
    <location>
        <begin position="251"/>
        <end position="451"/>
    </location>
</feature>
<evidence type="ECO:0000259" key="1">
    <source>
        <dbReference type="Pfam" id="PF02738"/>
    </source>
</evidence>
<dbReference type="InterPro" id="IPR008274">
    <property type="entry name" value="AldOxase/xan_DH_MoCoBD1"/>
</dbReference>
<dbReference type="Gene3D" id="3.30.365.10">
    <property type="entry name" value="Aldehyde oxidase/xanthine dehydrogenase, molybdopterin binding domain"/>
    <property type="match status" value="3"/>
</dbReference>
<dbReference type="InterPro" id="IPR037165">
    <property type="entry name" value="AldOxase/xan_DH_Mopterin-bd_sf"/>
</dbReference>
<dbReference type="PANTHER" id="PTHR11908">
    <property type="entry name" value="XANTHINE DEHYDROGENASE"/>
    <property type="match status" value="1"/>
</dbReference>
<feature type="non-terminal residue" evidence="3">
    <location>
        <position position="1"/>
    </location>
</feature>
<gene>
    <name evidence="3" type="ORF">LCGC14_2640030</name>
</gene>
<dbReference type="PANTHER" id="PTHR11908:SF157">
    <property type="entry name" value="XANTHINE DEHYDROGENASE SUBUNIT D-RELATED"/>
    <property type="match status" value="1"/>
</dbReference>
<dbReference type="GO" id="GO:0005506">
    <property type="term" value="F:iron ion binding"/>
    <property type="evidence" value="ECO:0007669"/>
    <property type="project" value="InterPro"/>
</dbReference>
<protein>
    <submittedName>
        <fullName evidence="3">Uncharacterized protein</fullName>
    </submittedName>
</protein>
<dbReference type="InterPro" id="IPR046867">
    <property type="entry name" value="AldOxase/xan_DH_MoCoBD2"/>
</dbReference>
<dbReference type="AlphaFoldDB" id="A0A0F9AK78"/>
<dbReference type="GO" id="GO:0016491">
    <property type="term" value="F:oxidoreductase activity"/>
    <property type="evidence" value="ECO:0007669"/>
    <property type="project" value="InterPro"/>
</dbReference>
<evidence type="ECO:0000313" key="3">
    <source>
        <dbReference type="EMBL" id="KKK98710.1"/>
    </source>
</evidence>